<evidence type="ECO:0000313" key="2">
    <source>
        <dbReference type="Proteomes" id="UP001152607"/>
    </source>
</evidence>
<sequence length="82" mass="8996">MPFTSQISIPLSYSPIAIEKPMINNTMSTPYNLCISLHLCSSTMPGRCVISHLPPSPHDTQSPCLPFIHPCLHPSSSFTSTR</sequence>
<name>A0A9W4UNX1_9PLEO</name>
<gene>
    <name evidence="1" type="ORF">PDIGIT_LOCUS12609</name>
</gene>
<keyword evidence="2" id="KW-1185">Reference proteome</keyword>
<dbReference type="EMBL" id="CAOQHR010000009">
    <property type="protein sequence ID" value="CAI6339450.1"/>
    <property type="molecule type" value="Genomic_DNA"/>
</dbReference>
<accession>A0A9W4UNX1</accession>
<organism evidence="1 2">
    <name type="scientific">Periconia digitata</name>
    <dbReference type="NCBI Taxonomy" id="1303443"/>
    <lineage>
        <taxon>Eukaryota</taxon>
        <taxon>Fungi</taxon>
        <taxon>Dikarya</taxon>
        <taxon>Ascomycota</taxon>
        <taxon>Pezizomycotina</taxon>
        <taxon>Dothideomycetes</taxon>
        <taxon>Pleosporomycetidae</taxon>
        <taxon>Pleosporales</taxon>
        <taxon>Massarineae</taxon>
        <taxon>Periconiaceae</taxon>
        <taxon>Periconia</taxon>
    </lineage>
</organism>
<proteinExistence type="predicted"/>
<comment type="caution">
    <text evidence="1">The sequence shown here is derived from an EMBL/GenBank/DDBJ whole genome shotgun (WGS) entry which is preliminary data.</text>
</comment>
<dbReference type="Proteomes" id="UP001152607">
    <property type="component" value="Unassembled WGS sequence"/>
</dbReference>
<reference evidence="1" key="1">
    <citation type="submission" date="2023-01" db="EMBL/GenBank/DDBJ databases">
        <authorList>
            <person name="Van Ghelder C."/>
            <person name="Rancurel C."/>
        </authorList>
    </citation>
    <scope>NUCLEOTIDE SEQUENCE</scope>
    <source>
        <strain evidence="1">CNCM I-4278</strain>
    </source>
</reference>
<protein>
    <submittedName>
        <fullName evidence="1">Uncharacterized protein</fullName>
    </submittedName>
</protein>
<dbReference type="AlphaFoldDB" id="A0A9W4UNX1"/>
<evidence type="ECO:0000313" key="1">
    <source>
        <dbReference type="EMBL" id="CAI6339450.1"/>
    </source>
</evidence>